<comment type="caution">
    <text evidence="3">The sequence shown here is derived from an EMBL/GenBank/DDBJ whole genome shotgun (WGS) entry which is preliminary data.</text>
</comment>
<dbReference type="PANTHER" id="PTHR15907">
    <property type="entry name" value="DUF614 FAMILY PROTEIN-RELATED"/>
    <property type="match status" value="1"/>
</dbReference>
<name>A0AAN9BWT0_9CAEN</name>
<keyword evidence="2" id="KW-1133">Transmembrane helix</keyword>
<comment type="similarity">
    <text evidence="1">Belongs to the cornifelin family.</text>
</comment>
<evidence type="ECO:0000313" key="3">
    <source>
        <dbReference type="EMBL" id="KAK7112881.1"/>
    </source>
</evidence>
<evidence type="ECO:0000256" key="2">
    <source>
        <dbReference type="SAM" id="Phobius"/>
    </source>
</evidence>
<dbReference type="Proteomes" id="UP001374579">
    <property type="component" value="Unassembled WGS sequence"/>
</dbReference>
<keyword evidence="4" id="KW-1185">Reference proteome</keyword>
<sequence length="109" mass="12144">MSDWKYGLCSCFGNCGLCIMTYFLPCVVFGQTASKMDGNCFLYALVLYIPLLNLIMATLLRGKIRQRQGIDGSAVTDCCASMFCAFCNLIQMSREVEDMEPVSAPIQRK</sequence>
<feature type="transmembrane region" description="Helical" evidence="2">
    <location>
        <begin position="42"/>
        <end position="60"/>
    </location>
</feature>
<accession>A0AAN9BWT0</accession>
<gene>
    <name evidence="3" type="ORF">V1264_012259</name>
</gene>
<dbReference type="AlphaFoldDB" id="A0AAN9BWT0"/>
<evidence type="ECO:0000256" key="1">
    <source>
        <dbReference type="ARBA" id="ARBA00009024"/>
    </source>
</evidence>
<keyword evidence="2" id="KW-0812">Transmembrane</keyword>
<feature type="transmembrane region" description="Helical" evidence="2">
    <location>
        <begin position="7"/>
        <end position="30"/>
    </location>
</feature>
<dbReference type="InterPro" id="IPR006461">
    <property type="entry name" value="PLAC_motif_containing"/>
</dbReference>
<dbReference type="NCBIfam" id="TIGR01571">
    <property type="entry name" value="A_thal_Cys_rich"/>
    <property type="match status" value="1"/>
</dbReference>
<reference evidence="3 4" key="1">
    <citation type="submission" date="2024-02" db="EMBL/GenBank/DDBJ databases">
        <title>Chromosome-scale genome assembly of the rough periwinkle Littorina saxatilis.</title>
        <authorList>
            <person name="De Jode A."/>
            <person name="Faria R."/>
            <person name="Formenti G."/>
            <person name="Sims Y."/>
            <person name="Smith T.P."/>
            <person name="Tracey A."/>
            <person name="Wood J.M.D."/>
            <person name="Zagrodzka Z.B."/>
            <person name="Johannesson K."/>
            <person name="Butlin R.K."/>
            <person name="Leder E.H."/>
        </authorList>
    </citation>
    <scope>NUCLEOTIDE SEQUENCE [LARGE SCALE GENOMIC DNA]</scope>
    <source>
        <strain evidence="3">Snail1</strain>
        <tissue evidence="3">Muscle</tissue>
    </source>
</reference>
<dbReference type="EMBL" id="JBAMIC010000002">
    <property type="protein sequence ID" value="KAK7112881.1"/>
    <property type="molecule type" value="Genomic_DNA"/>
</dbReference>
<proteinExistence type="inferred from homology"/>
<keyword evidence="2" id="KW-0472">Membrane</keyword>
<evidence type="ECO:0000313" key="4">
    <source>
        <dbReference type="Proteomes" id="UP001374579"/>
    </source>
</evidence>
<dbReference type="Pfam" id="PF04749">
    <property type="entry name" value="PLAC8"/>
    <property type="match status" value="1"/>
</dbReference>
<organism evidence="3 4">
    <name type="scientific">Littorina saxatilis</name>
    <dbReference type="NCBI Taxonomy" id="31220"/>
    <lineage>
        <taxon>Eukaryota</taxon>
        <taxon>Metazoa</taxon>
        <taxon>Spiralia</taxon>
        <taxon>Lophotrochozoa</taxon>
        <taxon>Mollusca</taxon>
        <taxon>Gastropoda</taxon>
        <taxon>Caenogastropoda</taxon>
        <taxon>Littorinimorpha</taxon>
        <taxon>Littorinoidea</taxon>
        <taxon>Littorinidae</taxon>
        <taxon>Littorina</taxon>
    </lineage>
</organism>
<protein>
    <submittedName>
        <fullName evidence="3">Uncharacterized protein</fullName>
    </submittedName>
</protein>